<dbReference type="FunFam" id="3.40.50.10800:FF:000001">
    <property type="entry name" value="Quinolinate synthase A"/>
    <property type="match status" value="1"/>
</dbReference>
<dbReference type="AlphaFoldDB" id="A0A4R5DMX3"/>
<name>A0A4R5DMX3_9ACTN</name>
<evidence type="ECO:0000256" key="1">
    <source>
        <dbReference type="ARBA" id="ARBA00003791"/>
    </source>
</evidence>
<evidence type="ECO:0000256" key="7">
    <source>
        <dbReference type="ARBA" id="ARBA00022679"/>
    </source>
</evidence>
<evidence type="ECO:0000313" key="14">
    <source>
        <dbReference type="EMBL" id="TDE13454.1"/>
    </source>
</evidence>
<evidence type="ECO:0000256" key="9">
    <source>
        <dbReference type="ARBA" id="ARBA00023004"/>
    </source>
</evidence>
<keyword evidence="10 13" id="KW-0411">Iron-sulfur</keyword>
<keyword evidence="4 13" id="KW-0004">4Fe-4S</keyword>
<evidence type="ECO:0000256" key="2">
    <source>
        <dbReference type="ARBA" id="ARBA00005065"/>
    </source>
</evidence>
<evidence type="ECO:0000256" key="12">
    <source>
        <dbReference type="ARBA" id="ARBA00073059"/>
    </source>
</evidence>
<organism evidence="14 15">
    <name type="scientific">Jiangella asiatica</name>
    <dbReference type="NCBI Taxonomy" id="2530372"/>
    <lineage>
        <taxon>Bacteria</taxon>
        <taxon>Bacillati</taxon>
        <taxon>Actinomycetota</taxon>
        <taxon>Actinomycetes</taxon>
        <taxon>Jiangellales</taxon>
        <taxon>Jiangellaceae</taxon>
        <taxon>Jiangella</taxon>
    </lineage>
</organism>
<comment type="function">
    <text evidence="1 13">Catalyzes the condensation of iminoaspartate with dihydroxyacetone phosphate to form quinolinate.</text>
</comment>
<keyword evidence="6 13" id="KW-0662">Pyridine nucleotide biosynthesis</keyword>
<dbReference type="HAMAP" id="MF_00569">
    <property type="entry name" value="NadA_type3"/>
    <property type="match status" value="1"/>
</dbReference>
<feature type="binding site" evidence="13">
    <location>
        <position position="343"/>
    </location>
    <ligand>
        <name>[4Fe-4S] cluster</name>
        <dbReference type="ChEBI" id="CHEBI:49883"/>
    </ligand>
</feature>
<feature type="binding site" evidence="13">
    <location>
        <position position="179"/>
    </location>
    <ligand>
        <name>iminosuccinate</name>
        <dbReference type="ChEBI" id="CHEBI:77875"/>
    </ligand>
</feature>
<reference evidence="14 15" key="1">
    <citation type="submission" date="2019-03" db="EMBL/GenBank/DDBJ databases">
        <title>Draft genome sequences of novel Actinobacteria.</title>
        <authorList>
            <person name="Sahin N."/>
            <person name="Ay H."/>
            <person name="Saygin H."/>
        </authorList>
    </citation>
    <scope>NUCLEOTIDE SEQUENCE [LARGE SCALE GENOMIC DNA]</scope>
    <source>
        <strain evidence="14 15">5K138</strain>
    </source>
</reference>
<comment type="catalytic activity">
    <reaction evidence="11">
        <text>iminosuccinate + dihydroxyacetone phosphate = quinolinate + phosphate + 2 H2O + H(+)</text>
        <dbReference type="Rhea" id="RHEA:25888"/>
        <dbReference type="ChEBI" id="CHEBI:15377"/>
        <dbReference type="ChEBI" id="CHEBI:15378"/>
        <dbReference type="ChEBI" id="CHEBI:29959"/>
        <dbReference type="ChEBI" id="CHEBI:43474"/>
        <dbReference type="ChEBI" id="CHEBI:57642"/>
        <dbReference type="ChEBI" id="CHEBI:77875"/>
        <dbReference type="EC" id="2.5.1.72"/>
    </reaction>
    <physiologicalReaction direction="left-to-right" evidence="11">
        <dbReference type="Rhea" id="RHEA:25889"/>
    </physiologicalReaction>
</comment>
<feature type="binding site" evidence="13">
    <location>
        <position position="296"/>
    </location>
    <ligand>
        <name>iminosuccinate</name>
        <dbReference type="ChEBI" id="CHEBI:77875"/>
    </ligand>
</feature>
<evidence type="ECO:0000256" key="10">
    <source>
        <dbReference type="ARBA" id="ARBA00023014"/>
    </source>
</evidence>
<dbReference type="InParanoid" id="A0A4R5DMX3"/>
<sequence length="398" mass="42472">MTVTDNPSTPVPLLLLGRGADPTSERGVECPGDLPAASDPDLVERARAARAALGERVFVLGHHYQRDEVIQFADVTGDSFKLARDAAARPTAPYIVFCGVHFMAESADILTGDHQQVVLPDLAAGCSMADMARLLQVEDAWARLAAAGVADVTVPITYMNSSADIKAFCGRGGGAVCTSSNARQALDWAFSPEGAGGQKVLFLPDQHLGRNTAVLQLGMSLDDCVVIDPHKPDFGVTDQELRSATMLLWKGHCSVHGRFSADSVADVRARIPGVNVLVHPECKHEVVTAADYVGSTEYIIKTVAAAPAGSAWAVGTELNLVKRLAAEHPDKTIVFLDRTVCFCATMNRIDLPHLVWALESLVEGRVVNRIVVDDDTAHWARVALDRMLALPGGGAVKN</sequence>
<dbReference type="NCBIfam" id="NF006881">
    <property type="entry name" value="PRK09375.2-2"/>
    <property type="match status" value="1"/>
</dbReference>
<protein>
    <recommendedName>
        <fullName evidence="12 13">Quinolinate synthase</fullName>
        <ecNumber evidence="3 13">2.5.1.72</ecNumber>
    </recommendedName>
</protein>
<dbReference type="Pfam" id="PF02445">
    <property type="entry name" value="NadA"/>
    <property type="match status" value="1"/>
</dbReference>
<evidence type="ECO:0000256" key="8">
    <source>
        <dbReference type="ARBA" id="ARBA00022723"/>
    </source>
</evidence>
<keyword evidence="7 13" id="KW-0808">Transferase</keyword>
<feature type="binding site" evidence="13">
    <location>
        <position position="126"/>
    </location>
    <ligand>
        <name>[4Fe-4S] cluster</name>
        <dbReference type="ChEBI" id="CHEBI:49883"/>
    </ligand>
</feature>
<dbReference type="PANTHER" id="PTHR30573:SF0">
    <property type="entry name" value="QUINOLINATE SYNTHASE, CHLOROPLASTIC"/>
    <property type="match status" value="1"/>
</dbReference>
<dbReference type="Gene3D" id="3.40.50.10800">
    <property type="entry name" value="NadA-like"/>
    <property type="match status" value="3"/>
</dbReference>
<comment type="subcellular location">
    <subcellularLocation>
        <location evidence="13">Cytoplasm</location>
    </subcellularLocation>
</comment>
<keyword evidence="8 13" id="KW-0479">Metal-binding</keyword>
<dbReference type="InterPro" id="IPR003473">
    <property type="entry name" value="NadA"/>
</dbReference>
<dbReference type="PANTHER" id="PTHR30573">
    <property type="entry name" value="QUINOLINATE SYNTHETASE A"/>
    <property type="match status" value="1"/>
</dbReference>
<keyword evidence="15" id="KW-1185">Reference proteome</keyword>
<evidence type="ECO:0000256" key="13">
    <source>
        <dbReference type="HAMAP-Rule" id="MF_00569"/>
    </source>
</evidence>
<keyword evidence="9 13" id="KW-0408">Iron</keyword>
<evidence type="ECO:0000256" key="6">
    <source>
        <dbReference type="ARBA" id="ARBA00022642"/>
    </source>
</evidence>
<dbReference type="Proteomes" id="UP000294739">
    <property type="component" value="Unassembled WGS sequence"/>
</dbReference>
<accession>A0A4R5DMX3</accession>
<keyword evidence="5 13" id="KW-0963">Cytoplasm</keyword>
<evidence type="ECO:0000256" key="11">
    <source>
        <dbReference type="ARBA" id="ARBA00050125"/>
    </source>
</evidence>
<dbReference type="SUPFAM" id="SSF142754">
    <property type="entry name" value="NadA-like"/>
    <property type="match status" value="1"/>
</dbReference>
<dbReference type="NCBIfam" id="TIGR00550">
    <property type="entry name" value="nadA"/>
    <property type="match status" value="1"/>
</dbReference>
<dbReference type="GO" id="GO:0005829">
    <property type="term" value="C:cytosol"/>
    <property type="evidence" value="ECO:0007669"/>
    <property type="project" value="TreeGrafter"/>
</dbReference>
<dbReference type="GO" id="GO:0008987">
    <property type="term" value="F:quinolinate synthetase A activity"/>
    <property type="evidence" value="ECO:0007669"/>
    <property type="project" value="UniProtKB-UniRule"/>
</dbReference>
<comment type="cofactor">
    <cofactor evidence="13">
        <name>[4Fe-4S] cluster</name>
        <dbReference type="ChEBI" id="CHEBI:49883"/>
    </cofactor>
    <text evidence="13">Binds 1 [4Fe-4S] cluster per subunit.</text>
</comment>
<feature type="binding site" evidence="13">
    <location>
        <begin position="279"/>
        <end position="281"/>
    </location>
    <ligand>
        <name>iminosuccinate</name>
        <dbReference type="ChEBI" id="CHEBI:77875"/>
    </ligand>
</feature>
<evidence type="ECO:0000313" key="15">
    <source>
        <dbReference type="Proteomes" id="UP000294739"/>
    </source>
</evidence>
<dbReference type="InterPro" id="IPR036094">
    <property type="entry name" value="NadA_sf"/>
</dbReference>
<feature type="binding site" evidence="13">
    <location>
        <position position="253"/>
    </location>
    <ligand>
        <name>[4Fe-4S] cluster</name>
        <dbReference type="ChEBI" id="CHEBI:49883"/>
    </ligand>
</feature>
<gene>
    <name evidence="13 14" type="primary">nadA</name>
    <name evidence="14" type="ORF">E1269_05315</name>
</gene>
<dbReference type="UniPathway" id="UPA00253">
    <property type="reaction ID" value="UER00327"/>
</dbReference>
<dbReference type="GO" id="GO:0051539">
    <property type="term" value="F:4 iron, 4 sulfur cluster binding"/>
    <property type="evidence" value="ECO:0007669"/>
    <property type="project" value="UniProtKB-KW"/>
</dbReference>
<feature type="binding site" evidence="13">
    <location>
        <position position="62"/>
    </location>
    <ligand>
        <name>iminosuccinate</name>
        <dbReference type="ChEBI" id="CHEBI:77875"/>
    </ligand>
</feature>
<dbReference type="GO" id="GO:0034628">
    <property type="term" value="P:'de novo' NAD+ biosynthetic process from L-aspartate"/>
    <property type="evidence" value="ECO:0007669"/>
    <property type="project" value="TreeGrafter"/>
</dbReference>
<dbReference type="EC" id="2.5.1.72" evidence="3 13"/>
<dbReference type="InterPro" id="IPR023515">
    <property type="entry name" value="Quinolinate_synth_A_type3"/>
</dbReference>
<dbReference type="OrthoDB" id="9801204at2"/>
<dbReference type="RefSeq" id="WP_131892144.1">
    <property type="nucleotide sequence ID" value="NZ_SMKZ01000005.1"/>
</dbReference>
<dbReference type="NCBIfam" id="NF006883">
    <property type="entry name" value="PRK09375.2-4"/>
    <property type="match status" value="1"/>
</dbReference>
<dbReference type="GO" id="GO:0046872">
    <property type="term" value="F:metal ion binding"/>
    <property type="evidence" value="ECO:0007669"/>
    <property type="project" value="UniProtKB-KW"/>
</dbReference>
<evidence type="ECO:0000256" key="4">
    <source>
        <dbReference type="ARBA" id="ARBA00022485"/>
    </source>
</evidence>
<comment type="similarity">
    <text evidence="13">Belongs to the quinolinate synthase family. Type 3 subfamily.</text>
</comment>
<comment type="caution">
    <text evidence="14">The sequence shown here is derived from an EMBL/GenBank/DDBJ whole genome shotgun (WGS) entry which is preliminary data.</text>
</comment>
<evidence type="ECO:0000256" key="3">
    <source>
        <dbReference type="ARBA" id="ARBA00012669"/>
    </source>
</evidence>
<comment type="pathway">
    <text evidence="2 13">Cofactor biosynthesis; NAD(+) biosynthesis; quinolinate from iminoaspartate: step 1/1.</text>
</comment>
<proteinExistence type="inferred from homology"/>
<dbReference type="EMBL" id="SMKZ01000005">
    <property type="protein sequence ID" value="TDE13454.1"/>
    <property type="molecule type" value="Genomic_DNA"/>
</dbReference>
<feature type="binding site" evidence="13">
    <location>
        <position position="79"/>
    </location>
    <ligand>
        <name>iminosuccinate</name>
        <dbReference type="ChEBI" id="CHEBI:77875"/>
    </ligand>
</feature>
<evidence type="ECO:0000256" key="5">
    <source>
        <dbReference type="ARBA" id="ARBA00022490"/>
    </source>
</evidence>
<dbReference type="FunCoup" id="A0A4R5DMX3">
    <property type="interactions" value="107"/>
</dbReference>
<feature type="binding site" evidence="13">
    <location>
        <begin position="158"/>
        <end position="160"/>
    </location>
    <ligand>
        <name>iminosuccinate</name>
        <dbReference type="ChEBI" id="CHEBI:77875"/>
    </ligand>
</feature>